<protein>
    <submittedName>
        <fullName evidence="2">Uncharacterized protein</fullName>
    </submittedName>
</protein>
<reference evidence="2 3" key="1">
    <citation type="submission" date="2016-10" db="EMBL/GenBank/DDBJ databases">
        <title>Draft Genome Sequence of Rhizobacteria Flavobacterium johnsoniae CI04.</title>
        <authorList>
            <person name="Bravo J.I."/>
            <person name="Lozano G.L."/>
            <person name="Handelsman J."/>
        </authorList>
    </citation>
    <scope>NUCLEOTIDE SEQUENCE [LARGE SCALE GENOMIC DNA]</scope>
    <source>
        <strain evidence="2 3">CI04</strain>
    </source>
</reference>
<evidence type="ECO:0000256" key="1">
    <source>
        <dbReference type="SAM" id="MobiDB-lite"/>
    </source>
</evidence>
<evidence type="ECO:0000313" key="3">
    <source>
        <dbReference type="Proteomes" id="UP000182826"/>
    </source>
</evidence>
<sequence length="66" mass="7598">MLSVVEAFNAILPSRGTRDDKLYIKFQTNNQQPTTNNQQQATNNKQQTELVPNAPKIVVNTYFMRK</sequence>
<organism evidence="2 3">
    <name type="scientific">Flavobacterium johnsoniae</name>
    <name type="common">Cytophaga johnsonae</name>
    <dbReference type="NCBI Taxonomy" id="986"/>
    <lineage>
        <taxon>Bacteria</taxon>
        <taxon>Pseudomonadati</taxon>
        <taxon>Bacteroidota</taxon>
        <taxon>Flavobacteriia</taxon>
        <taxon>Flavobacteriales</taxon>
        <taxon>Flavobacteriaceae</taxon>
        <taxon>Flavobacterium</taxon>
    </lineage>
</organism>
<comment type="caution">
    <text evidence="2">The sequence shown here is derived from an EMBL/GenBank/DDBJ whole genome shotgun (WGS) entry which is preliminary data.</text>
</comment>
<gene>
    <name evidence="2" type="ORF">BKM63_21065</name>
</gene>
<accession>A0A1J7CEB1</accession>
<dbReference type="AlphaFoldDB" id="A0A1J7CEB1"/>
<dbReference type="EMBL" id="MLFK01000011">
    <property type="protein sequence ID" value="OIV39900.1"/>
    <property type="molecule type" value="Genomic_DNA"/>
</dbReference>
<dbReference type="Proteomes" id="UP000182826">
    <property type="component" value="Unassembled WGS sequence"/>
</dbReference>
<name>A0A1J7CEB1_FLAJO</name>
<proteinExistence type="predicted"/>
<evidence type="ECO:0000313" key="2">
    <source>
        <dbReference type="EMBL" id="OIV39900.1"/>
    </source>
</evidence>
<keyword evidence="3" id="KW-1185">Reference proteome</keyword>
<feature type="region of interest" description="Disordered" evidence="1">
    <location>
        <begin position="29"/>
        <end position="48"/>
    </location>
</feature>